<evidence type="ECO:0000256" key="5">
    <source>
        <dbReference type="ARBA" id="ARBA00022723"/>
    </source>
</evidence>
<dbReference type="Pfam" id="PF01557">
    <property type="entry name" value="FAA_hydrolase"/>
    <property type="match status" value="1"/>
</dbReference>
<dbReference type="PANTHER" id="PTHR43069">
    <property type="entry name" value="FUMARYLACETOACETASE"/>
    <property type="match status" value="1"/>
</dbReference>
<name>A0ABU6N8R0_9BACI</name>
<accession>A0ABU6N8R0</accession>
<feature type="domain" description="Fumarylacetoacetase N-terminal" evidence="12">
    <location>
        <begin position="16"/>
        <end position="120"/>
    </location>
</feature>
<keyword evidence="7" id="KW-0106">Calcium</keyword>
<dbReference type="GO" id="GO:0004334">
    <property type="term" value="F:fumarylacetoacetase activity"/>
    <property type="evidence" value="ECO:0007669"/>
    <property type="project" value="UniProtKB-EC"/>
</dbReference>
<dbReference type="EC" id="3.7.1.2" evidence="4"/>
<proteinExistence type="predicted"/>
<comment type="pathway">
    <text evidence="3">Amino-acid degradation; L-phenylalanine degradation; acetoacetate and fumarate from L-phenylalanine: step 6/6.</text>
</comment>
<evidence type="ECO:0000313" key="14">
    <source>
        <dbReference type="Proteomes" id="UP001330749"/>
    </source>
</evidence>
<keyword evidence="9" id="KW-0828">Tyrosine catabolism</keyword>
<evidence type="ECO:0000256" key="7">
    <source>
        <dbReference type="ARBA" id="ARBA00022837"/>
    </source>
</evidence>
<feature type="domain" description="Fumarylacetoacetase-like C-terminal" evidence="11">
    <location>
        <begin position="127"/>
        <end position="392"/>
    </location>
</feature>
<comment type="cofactor">
    <cofactor evidence="2">
        <name>Mg(2+)</name>
        <dbReference type="ChEBI" id="CHEBI:18420"/>
    </cofactor>
</comment>
<dbReference type="Gene3D" id="3.90.850.10">
    <property type="entry name" value="Fumarylacetoacetase-like, C-terminal domain"/>
    <property type="match status" value="1"/>
</dbReference>
<evidence type="ECO:0000256" key="8">
    <source>
        <dbReference type="ARBA" id="ARBA00022842"/>
    </source>
</evidence>
<evidence type="ECO:0000313" key="13">
    <source>
        <dbReference type="EMBL" id="MED3562495.1"/>
    </source>
</evidence>
<evidence type="ECO:0000256" key="1">
    <source>
        <dbReference type="ARBA" id="ARBA00001913"/>
    </source>
</evidence>
<evidence type="ECO:0000256" key="10">
    <source>
        <dbReference type="ARBA" id="ARBA00023232"/>
    </source>
</evidence>
<organism evidence="13 14">
    <name type="scientific">Bacillus xiapuensis</name>
    <dbReference type="NCBI Taxonomy" id="2014075"/>
    <lineage>
        <taxon>Bacteria</taxon>
        <taxon>Bacillati</taxon>
        <taxon>Bacillota</taxon>
        <taxon>Bacilli</taxon>
        <taxon>Bacillales</taxon>
        <taxon>Bacillaceae</taxon>
        <taxon>Bacillus</taxon>
    </lineage>
</organism>
<evidence type="ECO:0000256" key="2">
    <source>
        <dbReference type="ARBA" id="ARBA00001946"/>
    </source>
</evidence>
<dbReference type="SUPFAM" id="SSF63433">
    <property type="entry name" value="Fumarylacetoacetate hydrolase, FAH, N-terminal domain"/>
    <property type="match status" value="1"/>
</dbReference>
<keyword evidence="10" id="KW-0585">Phenylalanine catabolism</keyword>
<protein>
    <recommendedName>
        <fullName evidence="4">fumarylacetoacetase</fullName>
        <ecNumber evidence="4">3.7.1.2</ecNumber>
    </recommendedName>
</protein>
<dbReference type="InterPro" id="IPR015377">
    <property type="entry name" value="Fumarylacetoacetase_N"/>
</dbReference>
<dbReference type="InterPro" id="IPR011234">
    <property type="entry name" value="Fumarylacetoacetase-like_C"/>
</dbReference>
<dbReference type="PANTHER" id="PTHR43069:SF2">
    <property type="entry name" value="FUMARYLACETOACETASE"/>
    <property type="match status" value="1"/>
</dbReference>
<dbReference type="InterPro" id="IPR036663">
    <property type="entry name" value="Fumarylacetoacetase_C_sf"/>
</dbReference>
<comment type="cofactor">
    <cofactor evidence="1">
        <name>Ca(2+)</name>
        <dbReference type="ChEBI" id="CHEBI:29108"/>
    </cofactor>
</comment>
<evidence type="ECO:0000256" key="3">
    <source>
        <dbReference type="ARBA" id="ARBA00004782"/>
    </source>
</evidence>
<dbReference type="SUPFAM" id="SSF56529">
    <property type="entry name" value="FAH"/>
    <property type="match status" value="1"/>
</dbReference>
<keyword evidence="8" id="KW-0460">Magnesium</keyword>
<evidence type="ECO:0000256" key="9">
    <source>
        <dbReference type="ARBA" id="ARBA00022878"/>
    </source>
</evidence>
<dbReference type="NCBIfam" id="TIGR01266">
    <property type="entry name" value="fum_ac_acetase"/>
    <property type="match status" value="1"/>
</dbReference>
<keyword evidence="6 13" id="KW-0378">Hydrolase</keyword>
<evidence type="ECO:0000256" key="6">
    <source>
        <dbReference type="ARBA" id="ARBA00022801"/>
    </source>
</evidence>
<keyword evidence="14" id="KW-1185">Reference proteome</keyword>
<dbReference type="InterPro" id="IPR036462">
    <property type="entry name" value="Fumarylacetoacetase_N_sf"/>
</dbReference>
<evidence type="ECO:0000259" key="12">
    <source>
        <dbReference type="Pfam" id="PF09298"/>
    </source>
</evidence>
<evidence type="ECO:0000256" key="4">
    <source>
        <dbReference type="ARBA" id="ARBA00012094"/>
    </source>
</evidence>
<dbReference type="InterPro" id="IPR005959">
    <property type="entry name" value="Fumarylacetoacetase"/>
</dbReference>
<dbReference type="EMBL" id="JARMQG010000090">
    <property type="protein sequence ID" value="MED3562495.1"/>
    <property type="molecule type" value="Genomic_DNA"/>
</dbReference>
<dbReference type="Gene3D" id="2.30.30.230">
    <property type="entry name" value="Fumarylacetoacetase, N-terminal domain"/>
    <property type="match status" value="1"/>
</dbReference>
<dbReference type="Proteomes" id="UP001330749">
    <property type="component" value="Unassembled WGS sequence"/>
</dbReference>
<dbReference type="RefSeq" id="WP_327967426.1">
    <property type="nucleotide sequence ID" value="NZ_JARMQG010000090.1"/>
</dbReference>
<evidence type="ECO:0000259" key="11">
    <source>
        <dbReference type="Pfam" id="PF01557"/>
    </source>
</evidence>
<gene>
    <name evidence="13" type="primary">fahA</name>
    <name evidence="13" type="ORF">P4447_08500</name>
</gene>
<sequence>MKSFIEVSAESHFPIQNLPYGVFNTKENGQPSVGVAIGDYVVDLAILEAKGFFKHCLNTNISVFQQSVLNPFMELGHKAWHGVRQTLQTLLSADEPTLRDDAELRGQVLIPRDEVKLHLPIKIGDYTDFYASKEHATNIGVMFRGKENALMPNWTHLPVGYHGRASSVVLSGKKVRRPLGQLKAPEKPPVFAPCRQLDFELEVGCFIGTGNKLGEPIPVDDAEKHVFGMVLVNDWSARDIQSWEYQPLGPFLAKNFSTSISPWVVPMEALEPFRVNGPTQDPKPLAYLDQKGPGSFDIQLEVHLRSQRMNQPKRISASNYRYLYWSIAQQIAHHTIGGCDLHTGDLLASGTISGSEKSSRGSLMELTWRGAEPIALNDEEQRQWLEDGDELIMTGWCQGNGYRIGFGEVSGVIEPALEIEQALGTKSKATVI</sequence>
<dbReference type="Pfam" id="PF09298">
    <property type="entry name" value="FAA_hydrolase_N"/>
    <property type="match status" value="1"/>
</dbReference>
<comment type="caution">
    <text evidence="13">The sequence shown here is derived from an EMBL/GenBank/DDBJ whole genome shotgun (WGS) entry which is preliminary data.</text>
</comment>
<reference evidence="13 14" key="1">
    <citation type="submission" date="2023-03" db="EMBL/GenBank/DDBJ databases">
        <title>Bacillus Genome Sequencing.</title>
        <authorList>
            <person name="Dunlap C."/>
        </authorList>
    </citation>
    <scope>NUCLEOTIDE SEQUENCE [LARGE SCALE GENOMIC DNA]</scope>
    <source>
        <strain evidence="13 14">B-14544</strain>
    </source>
</reference>
<keyword evidence="5" id="KW-0479">Metal-binding</keyword>